<dbReference type="OrthoDB" id="3554208at2759"/>
<evidence type="ECO:0000256" key="1">
    <source>
        <dbReference type="SAM" id="SignalP"/>
    </source>
</evidence>
<accession>K1X6H8</accession>
<feature type="chain" id="PRO_5003852930" evidence="1">
    <location>
        <begin position="24"/>
        <end position="173"/>
    </location>
</feature>
<proteinExistence type="predicted"/>
<dbReference type="Proteomes" id="UP000006753">
    <property type="component" value="Unassembled WGS sequence"/>
</dbReference>
<dbReference type="KEGG" id="mbe:MBM_01394"/>
<evidence type="ECO:0000313" key="2">
    <source>
        <dbReference type="EMBL" id="EKD20712.1"/>
    </source>
</evidence>
<keyword evidence="3" id="KW-1185">Reference proteome</keyword>
<keyword evidence="1" id="KW-0732">Signal</keyword>
<dbReference type="GeneID" id="18757329"/>
<dbReference type="AlphaFoldDB" id="K1X6H8"/>
<name>K1X6H8_MARBU</name>
<evidence type="ECO:0000313" key="3">
    <source>
        <dbReference type="Proteomes" id="UP000006753"/>
    </source>
</evidence>
<feature type="signal peptide" evidence="1">
    <location>
        <begin position="1"/>
        <end position="23"/>
    </location>
</feature>
<dbReference type="EMBL" id="JH921429">
    <property type="protein sequence ID" value="EKD20712.1"/>
    <property type="molecule type" value="Genomic_DNA"/>
</dbReference>
<gene>
    <name evidence="2" type="ORF">MBM_01394</name>
</gene>
<organism evidence="2 3">
    <name type="scientific">Marssonina brunnea f. sp. multigermtubi (strain MB_m1)</name>
    <name type="common">Marssonina leaf spot fungus</name>
    <dbReference type="NCBI Taxonomy" id="1072389"/>
    <lineage>
        <taxon>Eukaryota</taxon>
        <taxon>Fungi</taxon>
        <taxon>Dikarya</taxon>
        <taxon>Ascomycota</taxon>
        <taxon>Pezizomycotina</taxon>
        <taxon>Leotiomycetes</taxon>
        <taxon>Helotiales</taxon>
        <taxon>Drepanopezizaceae</taxon>
        <taxon>Drepanopeziza</taxon>
    </lineage>
</organism>
<protein>
    <submittedName>
        <fullName evidence="2">Uncharacterized protein</fullName>
    </submittedName>
</protein>
<reference evidence="2 3" key="1">
    <citation type="journal article" date="2012" name="BMC Genomics">
        <title>Sequencing the genome of Marssonina brunnea reveals fungus-poplar co-evolution.</title>
        <authorList>
            <person name="Zhu S."/>
            <person name="Cao Y.-Z."/>
            <person name="Jiang C."/>
            <person name="Tan B.-Y."/>
            <person name="Wang Z."/>
            <person name="Feng S."/>
            <person name="Zhang L."/>
            <person name="Su X.-H."/>
            <person name="Brejova B."/>
            <person name="Vinar T."/>
            <person name="Xu M."/>
            <person name="Wang M.-X."/>
            <person name="Zhang S.-G."/>
            <person name="Huang M.-R."/>
            <person name="Wu R."/>
            <person name="Zhou Y."/>
        </authorList>
    </citation>
    <scope>NUCLEOTIDE SEQUENCE [LARGE SCALE GENOMIC DNA]</scope>
    <source>
        <strain evidence="2 3">MB_m1</strain>
    </source>
</reference>
<dbReference type="InParanoid" id="K1X6H8"/>
<dbReference type="HOGENOM" id="CLU_1547922_0_0_1"/>
<sequence>MIIARMQFSFVIVLTGLLSLVAAQPEGAEKRQDAAQSTVAADQLLSYFSVLATNTAFVAAGSAIQTDAAAISSLSAFEDSVSAVFATQGTLAANYLEAIPAAVRPFFSSVYAAQASILTANGFSNPISTLQSEVGGKATSTIKVAAARETGMGRLGSMVVGGAVGFIGMVVAL</sequence>